<keyword evidence="5" id="KW-0997">Cell inner membrane</keyword>
<evidence type="ECO:0000256" key="14">
    <source>
        <dbReference type="ARBA" id="ARBA00023136"/>
    </source>
</evidence>
<dbReference type="CDD" id="cd00075">
    <property type="entry name" value="HATPase"/>
    <property type="match status" value="1"/>
</dbReference>
<dbReference type="GO" id="GO:0000155">
    <property type="term" value="F:phosphorelay sensor kinase activity"/>
    <property type="evidence" value="ECO:0007669"/>
    <property type="project" value="InterPro"/>
</dbReference>
<keyword evidence="6" id="KW-0597">Phosphoprotein</keyword>
<comment type="caution">
    <text evidence="19">The sequence shown here is derived from an EMBL/GenBank/DDBJ whole genome shotgun (WGS) entry which is preliminary data.</text>
</comment>
<dbReference type="Gene3D" id="3.30.450.20">
    <property type="entry name" value="PAS domain"/>
    <property type="match status" value="2"/>
</dbReference>
<dbReference type="Gene3D" id="3.30.565.10">
    <property type="entry name" value="Histidine kinase-like ATPase, C-terminal domain"/>
    <property type="match status" value="1"/>
</dbReference>
<dbReference type="GO" id="GO:0005524">
    <property type="term" value="F:ATP binding"/>
    <property type="evidence" value="ECO:0007669"/>
    <property type="project" value="UniProtKB-KW"/>
</dbReference>
<dbReference type="InterPro" id="IPR003594">
    <property type="entry name" value="HATPase_dom"/>
</dbReference>
<evidence type="ECO:0000256" key="9">
    <source>
        <dbReference type="ARBA" id="ARBA00022741"/>
    </source>
</evidence>
<evidence type="ECO:0000313" key="19">
    <source>
        <dbReference type="EMBL" id="TCJ88556.1"/>
    </source>
</evidence>
<dbReference type="PIRSF" id="PIRSF036431">
    <property type="entry name" value="STHK_DctB"/>
    <property type="match status" value="1"/>
</dbReference>
<keyword evidence="13" id="KW-0902">Two-component regulatory system</keyword>
<dbReference type="InterPro" id="IPR017055">
    <property type="entry name" value="Sig_transdc_His_kinase_DctB"/>
</dbReference>
<evidence type="ECO:0000256" key="15">
    <source>
        <dbReference type="ARBA" id="ARBA00073143"/>
    </source>
</evidence>
<comment type="catalytic activity">
    <reaction evidence="1">
        <text>ATP + protein L-histidine = ADP + protein N-phospho-L-histidine.</text>
        <dbReference type="EC" id="2.7.13.3"/>
    </reaction>
</comment>
<dbReference type="SUPFAM" id="SSF103190">
    <property type="entry name" value="Sensory domain-like"/>
    <property type="match status" value="1"/>
</dbReference>
<dbReference type="PROSITE" id="PS50109">
    <property type="entry name" value="HIS_KIN"/>
    <property type="match status" value="1"/>
</dbReference>
<keyword evidence="10 19" id="KW-0418">Kinase</keyword>
<dbReference type="InterPro" id="IPR004358">
    <property type="entry name" value="Sig_transdc_His_kin-like_C"/>
</dbReference>
<evidence type="ECO:0000256" key="10">
    <source>
        <dbReference type="ARBA" id="ARBA00022777"/>
    </source>
</evidence>
<evidence type="ECO:0000256" key="6">
    <source>
        <dbReference type="ARBA" id="ARBA00022553"/>
    </source>
</evidence>
<keyword evidence="20" id="KW-1185">Reference proteome</keyword>
<evidence type="ECO:0000259" key="18">
    <source>
        <dbReference type="PROSITE" id="PS50109"/>
    </source>
</evidence>
<evidence type="ECO:0000256" key="16">
    <source>
        <dbReference type="SAM" id="Coils"/>
    </source>
</evidence>
<dbReference type="InterPro" id="IPR003661">
    <property type="entry name" value="HisK_dim/P_dom"/>
</dbReference>
<proteinExistence type="predicted"/>
<dbReference type="InterPro" id="IPR036097">
    <property type="entry name" value="HisK_dim/P_sf"/>
</dbReference>
<feature type="coiled-coil region" evidence="16">
    <location>
        <begin position="292"/>
        <end position="327"/>
    </location>
</feature>
<dbReference type="FunFam" id="1.10.287.130:FF:000049">
    <property type="entry name" value="C4-dicarboxylate transport sensor protein DctB"/>
    <property type="match status" value="1"/>
</dbReference>
<dbReference type="Proteomes" id="UP000294887">
    <property type="component" value="Unassembled WGS sequence"/>
</dbReference>
<dbReference type="InterPro" id="IPR005467">
    <property type="entry name" value="His_kinase_dom"/>
</dbReference>
<evidence type="ECO:0000256" key="17">
    <source>
        <dbReference type="SAM" id="Phobius"/>
    </source>
</evidence>
<organism evidence="19 20">
    <name type="scientific">Cocleimonas flava</name>
    <dbReference type="NCBI Taxonomy" id="634765"/>
    <lineage>
        <taxon>Bacteria</taxon>
        <taxon>Pseudomonadati</taxon>
        <taxon>Pseudomonadota</taxon>
        <taxon>Gammaproteobacteria</taxon>
        <taxon>Thiotrichales</taxon>
        <taxon>Thiotrichaceae</taxon>
        <taxon>Cocleimonas</taxon>
    </lineage>
</organism>
<evidence type="ECO:0000256" key="11">
    <source>
        <dbReference type="ARBA" id="ARBA00022840"/>
    </source>
</evidence>
<dbReference type="SMART" id="SM00387">
    <property type="entry name" value="HATPase_c"/>
    <property type="match status" value="1"/>
</dbReference>
<dbReference type="PANTHER" id="PTHR43065:SF46">
    <property type="entry name" value="C4-DICARBOXYLATE TRANSPORT SENSOR PROTEIN DCTB"/>
    <property type="match status" value="1"/>
</dbReference>
<evidence type="ECO:0000256" key="13">
    <source>
        <dbReference type="ARBA" id="ARBA00023012"/>
    </source>
</evidence>
<evidence type="ECO:0000313" key="20">
    <source>
        <dbReference type="Proteomes" id="UP000294887"/>
    </source>
</evidence>
<keyword evidence="8 17" id="KW-0812">Transmembrane</keyword>
<dbReference type="InterPro" id="IPR036890">
    <property type="entry name" value="HATPase_C_sf"/>
</dbReference>
<keyword evidence="16" id="KW-0175">Coiled coil</keyword>
<dbReference type="Pfam" id="PF02518">
    <property type="entry name" value="HATPase_c"/>
    <property type="match status" value="1"/>
</dbReference>
<name>A0A4R1F2Y8_9GAMM</name>
<dbReference type="GO" id="GO:0005886">
    <property type="term" value="C:plasma membrane"/>
    <property type="evidence" value="ECO:0007669"/>
    <property type="project" value="UniProtKB-SubCell"/>
</dbReference>
<dbReference type="Gene3D" id="1.10.287.130">
    <property type="match status" value="1"/>
</dbReference>
<dbReference type="PANTHER" id="PTHR43065">
    <property type="entry name" value="SENSOR HISTIDINE KINASE"/>
    <property type="match status" value="1"/>
</dbReference>
<protein>
    <recommendedName>
        <fullName evidence="15">C4-dicarboxylate transport sensor protein DctB</fullName>
        <ecNumber evidence="3">2.7.13.3</ecNumber>
    </recommendedName>
</protein>
<dbReference type="SUPFAM" id="SSF55874">
    <property type="entry name" value="ATPase domain of HSP90 chaperone/DNA topoisomerase II/histidine kinase"/>
    <property type="match status" value="1"/>
</dbReference>
<dbReference type="EMBL" id="SMFQ01000002">
    <property type="protein sequence ID" value="TCJ88556.1"/>
    <property type="molecule type" value="Genomic_DNA"/>
</dbReference>
<keyword evidence="11" id="KW-0067">ATP-binding</keyword>
<evidence type="ECO:0000256" key="12">
    <source>
        <dbReference type="ARBA" id="ARBA00022989"/>
    </source>
</evidence>
<dbReference type="Pfam" id="PF00512">
    <property type="entry name" value="HisKA"/>
    <property type="match status" value="1"/>
</dbReference>
<comment type="subcellular location">
    <subcellularLocation>
        <location evidence="2">Cell inner membrane</location>
        <topology evidence="2">Multi-pass membrane protein</topology>
    </subcellularLocation>
</comment>
<dbReference type="InterPro" id="IPR029151">
    <property type="entry name" value="Sensor-like_sf"/>
</dbReference>
<sequence length="579" mass="64838">MTAYSYAKKSAETELQTTLQRQLLLIVNKLQITLGRHLYLPSLLSSNNEIIDFLKTTESTEPFKRGQESINLSLEHINNISGTTTIFLMNSVGKVVSSSNWADKNSLIDKDYSDWPYFAQAKHNILGRYFTSQTENNERYYFFARSIQVNKKVIGIVVVQVPLSDLAFNWTAANVDFVVTDNNGIIFLSSKSEWDLNAISDVNLSVVKRNKRYQYKKDIKTLNKESFDLKDEGFQIVKLLDKKYQMLTKNMDMAGWDVRVLSDYSIAEKAISRKMLISAILILLVTALAGLLMKIQNQRKDFQQRATEELENKVAERTQALKKSQEDLIQAAKMAALGELSTGITHEINNPLSAIRAYADNASQFLQKDRLDMVGQNLTEITKLTENMAAITGQLKSFARKSKGQLKPVNIDASIDRAIAIVNSKIVSSGTNINYKINTHDPKKMVLADEVWLSQILVNLISNAISATSEKSERNVWIDVTEKGSADKVLKDNGEACNHEYCIEISDNGTGIEESNLSRIFEPFFTTKHTSKGLGLGLSISFNLVKDMNGSLDARNRKGGGALFTLCLPAVDTQTESDF</sequence>
<dbReference type="SMART" id="SM00388">
    <property type="entry name" value="HisKA"/>
    <property type="match status" value="1"/>
</dbReference>
<evidence type="ECO:0000256" key="8">
    <source>
        <dbReference type="ARBA" id="ARBA00022692"/>
    </source>
</evidence>
<keyword evidence="9" id="KW-0547">Nucleotide-binding</keyword>
<evidence type="ECO:0000256" key="3">
    <source>
        <dbReference type="ARBA" id="ARBA00012438"/>
    </source>
</evidence>
<keyword evidence="7" id="KW-0808">Transferase</keyword>
<feature type="transmembrane region" description="Helical" evidence="17">
    <location>
        <begin position="275"/>
        <end position="295"/>
    </location>
</feature>
<evidence type="ECO:0000256" key="7">
    <source>
        <dbReference type="ARBA" id="ARBA00022679"/>
    </source>
</evidence>
<keyword evidence="4" id="KW-1003">Cell membrane</keyword>
<accession>A0A4R1F2Y8</accession>
<gene>
    <name evidence="19" type="ORF">EV695_0413</name>
</gene>
<dbReference type="EC" id="2.7.13.3" evidence="3"/>
<evidence type="ECO:0000256" key="4">
    <source>
        <dbReference type="ARBA" id="ARBA00022475"/>
    </source>
</evidence>
<feature type="domain" description="Histidine kinase" evidence="18">
    <location>
        <begin position="343"/>
        <end position="572"/>
    </location>
</feature>
<dbReference type="PRINTS" id="PR00344">
    <property type="entry name" value="BCTRLSENSOR"/>
</dbReference>
<evidence type="ECO:0000256" key="1">
    <source>
        <dbReference type="ARBA" id="ARBA00000085"/>
    </source>
</evidence>
<reference evidence="19 20" key="1">
    <citation type="submission" date="2019-03" db="EMBL/GenBank/DDBJ databases">
        <title>Genomic Encyclopedia of Type Strains, Phase IV (KMG-IV): sequencing the most valuable type-strain genomes for metagenomic binning, comparative biology and taxonomic classification.</title>
        <authorList>
            <person name="Goeker M."/>
        </authorList>
    </citation>
    <scope>NUCLEOTIDE SEQUENCE [LARGE SCALE GENOMIC DNA]</scope>
    <source>
        <strain evidence="19 20">DSM 24830</strain>
    </source>
</reference>
<dbReference type="SUPFAM" id="SSF47384">
    <property type="entry name" value="Homodimeric domain of signal transducing histidine kinase"/>
    <property type="match status" value="1"/>
</dbReference>
<dbReference type="AlphaFoldDB" id="A0A4R1F2Y8"/>
<evidence type="ECO:0000256" key="5">
    <source>
        <dbReference type="ARBA" id="ARBA00022519"/>
    </source>
</evidence>
<keyword evidence="14 17" id="KW-0472">Membrane</keyword>
<evidence type="ECO:0000256" key="2">
    <source>
        <dbReference type="ARBA" id="ARBA00004429"/>
    </source>
</evidence>
<dbReference type="CDD" id="cd00082">
    <property type="entry name" value="HisKA"/>
    <property type="match status" value="1"/>
</dbReference>
<keyword evidence="12 17" id="KW-1133">Transmembrane helix</keyword>